<evidence type="ECO:0000313" key="6">
    <source>
        <dbReference type="EMBL" id="GAA1395626.1"/>
    </source>
</evidence>
<evidence type="ECO:0000313" key="7">
    <source>
        <dbReference type="Proteomes" id="UP001501414"/>
    </source>
</evidence>
<dbReference type="InterPro" id="IPR050319">
    <property type="entry name" value="ABC_transp_ATP-bind"/>
</dbReference>
<protein>
    <submittedName>
        <fullName evidence="6">ABC transporter ATP-binding protein</fullName>
    </submittedName>
</protein>
<dbReference type="NCBIfam" id="NF007739">
    <property type="entry name" value="PRK10419.1"/>
    <property type="match status" value="2"/>
</dbReference>
<reference evidence="6 7" key="1">
    <citation type="journal article" date="2019" name="Int. J. Syst. Evol. Microbiol.">
        <title>The Global Catalogue of Microorganisms (GCM) 10K type strain sequencing project: providing services to taxonomists for standard genome sequencing and annotation.</title>
        <authorList>
            <consortium name="The Broad Institute Genomics Platform"/>
            <consortium name="The Broad Institute Genome Sequencing Center for Infectious Disease"/>
            <person name="Wu L."/>
            <person name="Ma J."/>
        </authorList>
    </citation>
    <scope>NUCLEOTIDE SEQUENCE [LARGE SCALE GENOMIC DNA]</scope>
    <source>
        <strain evidence="6 7">JCM 11896</strain>
    </source>
</reference>
<evidence type="ECO:0000256" key="4">
    <source>
        <dbReference type="ARBA" id="ARBA00022840"/>
    </source>
</evidence>
<evidence type="ECO:0000256" key="2">
    <source>
        <dbReference type="ARBA" id="ARBA00022448"/>
    </source>
</evidence>
<name>A0ABN1Y1V6_9PSEU</name>
<dbReference type="Gene3D" id="3.40.50.300">
    <property type="entry name" value="P-loop containing nucleotide triphosphate hydrolases"/>
    <property type="match status" value="2"/>
</dbReference>
<keyword evidence="4 6" id="KW-0067">ATP-binding</keyword>
<keyword evidence="7" id="KW-1185">Reference proteome</keyword>
<dbReference type="SMART" id="SM00382">
    <property type="entry name" value="AAA"/>
    <property type="match status" value="2"/>
</dbReference>
<dbReference type="Proteomes" id="UP001501414">
    <property type="component" value="Unassembled WGS sequence"/>
</dbReference>
<dbReference type="RefSeq" id="WP_344025840.1">
    <property type="nucleotide sequence ID" value="NZ_BAAAJK010000030.1"/>
</dbReference>
<comment type="similarity">
    <text evidence="1">Belongs to the ABC transporter superfamily.</text>
</comment>
<dbReference type="SUPFAM" id="SSF52540">
    <property type="entry name" value="P-loop containing nucleoside triphosphate hydrolases"/>
    <property type="match status" value="2"/>
</dbReference>
<keyword evidence="3" id="KW-0547">Nucleotide-binding</keyword>
<dbReference type="NCBIfam" id="NF008453">
    <property type="entry name" value="PRK11308.1"/>
    <property type="match status" value="2"/>
</dbReference>
<dbReference type="Pfam" id="PF00005">
    <property type="entry name" value="ABC_tran"/>
    <property type="match status" value="2"/>
</dbReference>
<sequence length="555" mass="58712">MSAVDPVPVLRVRELSVAYRVRRRTVPAVRGVSFDVHRGEVVAVVGESGSGKTTTAGAVTGLLPATASVSAGTVELGGQDITGWSDTRMETVRGARIGLVPQDPTVSLNPTKRIGEQIAEVLRIHGRADRRAAAAAAVEILRHSGFRDPERRAAQYPHELSGGMRQRVLIGIATACSPELLIADEPTSALDVTVQRTVLDQLAATAARTGSATLLVTHDLGVAGERADRILVMRDGRIVEQGPVDEVLGEPRDPYTRQLIAAAPSTRSPRLRAAGAVATGPGAPAGPVRPGEPPAVRIDRLTKDYPAGGRRAVFRAVDDVSLTIAPGTTFALVGESGSGKSTVARCVARLVEASTGSVELFGRDVTRLAGAELRRLRARVQLVHQNPFAALNPRLDVQRIIADPLRAFRTGDRRHRATAVAELLDDVGLPRSFGTRRPAELSGGQRQRVAIARAVALRPDLLVLDEPVSALDVSVQAQVLQLLVDLQARLGLTYLLISHDLGVVAQASDTVGVMAGGRLVETGPTAEVYRNPSSEHTRALLDAIPGRRTAGGSTR</sequence>
<dbReference type="InterPro" id="IPR003439">
    <property type="entry name" value="ABC_transporter-like_ATP-bd"/>
</dbReference>
<dbReference type="PANTHER" id="PTHR43776:SF7">
    <property type="entry name" value="D,D-DIPEPTIDE TRANSPORT ATP-BINDING PROTEIN DDPF-RELATED"/>
    <property type="match status" value="1"/>
</dbReference>
<evidence type="ECO:0000259" key="5">
    <source>
        <dbReference type="PROSITE" id="PS50893"/>
    </source>
</evidence>
<comment type="caution">
    <text evidence="6">The sequence shown here is derived from an EMBL/GenBank/DDBJ whole genome shotgun (WGS) entry which is preliminary data.</text>
</comment>
<evidence type="ECO:0000256" key="3">
    <source>
        <dbReference type="ARBA" id="ARBA00022741"/>
    </source>
</evidence>
<keyword evidence="2" id="KW-0813">Transport</keyword>
<feature type="domain" description="ABC transporter" evidence="5">
    <location>
        <begin position="10"/>
        <end position="260"/>
    </location>
</feature>
<dbReference type="CDD" id="cd03257">
    <property type="entry name" value="ABC_NikE_OppD_transporters"/>
    <property type="match status" value="2"/>
</dbReference>
<gene>
    <name evidence="6" type="ORF">GCM10009613_45610</name>
</gene>
<dbReference type="InterPro" id="IPR017871">
    <property type="entry name" value="ABC_transporter-like_CS"/>
</dbReference>
<dbReference type="EMBL" id="BAAAJK010000030">
    <property type="protein sequence ID" value="GAA1395626.1"/>
    <property type="molecule type" value="Genomic_DNA"/>
</dbReference>
<dbReference type="Pfam" id="PF08352">
    <property type="entry name" value="oligo_HPY"/>
    <property type="match status" value="1"/>
</dbReference>
<dbReference type="GO" id="GO:0005524">
    <property type="term" value="F:ATP binding"/>
    <property type="evidence" value="ECO:0007669"/>
    <property type="project" value="UniProtKB-KW"/>
</dbReference>
<dbReference type="PROSITE" id="PS50893">
    <property type="entry name" value="ABC_TRANSPORTER_2"/>
    <property type="match status" value="2"/>
</dbReference>
<dbReference type="PANTHER" id="PTHR43776">
    <property type="entry name" value="TRANSPORT ATP-BINDING PROTEIN"/>
    <property type="match status" value="1"/>
</dbReference>
<dbReference type="InterPro" id="IPR027417">
    <property type="entry name" value="P-loop_NTPase"/>
</dbReference>
<accession>A0ABN1Y1V6</accession>
<dbReference type="PROSITE" id="PS00211">
    <property type="entry name" value="ABC_TRANSPORTER_1"/>
    <property type="match status" value="2"/>
</dbReference>
<feature type="domain" description="ABC transporter" evidence="5">
    <location>
        <begin position="296"/>
        <end position="541"/>
    </location>
</feature>
<dbReference type="InterPro" id="IPR003593">
    <property type="entry name" value="AAA+_ATPase"/>
</dbReference>
<dbReference type="InterPro" id="IPR013563">
    <property type="entry name" value="Oligopep_ABC_C"/>
</dbReference>
<organism evidence="6 7">
    <name type="scientific">Pseudonocardia kongjuensis</name>
    <dbReference type="NCBI Taxonomy" id="102227"/>
    <lineage>
        <taxon>Bacteria</taxon>
        <taxon>Bacillati</taxon>
        <taxon>Actinomycetota</taxon>
        <taxon>Actinomycetes</taxon>
        <taxon>Pseudonocardiales</taxon>
        <taxon>Pseudonocardiaceae</taxon>
        <taxon>Pseudonocardia</taxon>
    </lineage>
</organism>
<proteinExistence type="inferred from homology"/>
<evidence type="ECO:0000256" key="1">
    <source>
        <dbReference type="ARBA" id="ARBA00005417"/>
    </source>
</evidence>